<dbReference type="Gene3D" id="1.50.10.10">
    <property type="match status" value="1"/>
</dbReference>
<feature type="binding site" evidence="1">
    <location>
        <position position="341"/>
    </location>
    <ligand>
        <name>Zn(2+)</name>
        <dbReference type="ChEBI" id="CHEBI:29105"/>
    </ligand>
</feature>
<dbReference type="PANTHER" id="PTHR12736:SF7">
    <property type="entry name" value="LANC-LIKE PROTEIN 3"/>
    <property type="match status" value="1"/>
</dbReference>
<dbReference type="InterPro" id="IPR007822">
    <property type="entry name" value="LANC-like"/>
</dbReference>
<dbReference type="GO" id="GO:0031179">
    <property type="term" value="P:peptide modification"/>
    <property type="evidence" value="ECO:0007669"/>
    <property type="project" value="InterPro"/>
</dbReference>
<feature type="binding site" evidence="1">
    <location>
        <position position="290"/>
    </location>
    <ligand>
        <name>Zn(2+)</name>
        <dbReference type="ChEBI" id="CHEBI:29105"/>
    </ligand>
</feature>
<dbReference type="Proteomes" id="UP000260644">
    <property type="component" value="Unassembled WGS sequence"/>
</dbReference>
<keyword evidence="3" id="KW-1185">Reference proteome</keyword>
<proteinExistence type="predicted"/>
<accession>A0A3E1YHL8</accession>
<dbReference type="SUPFAM" id="SSF158745">
    <property type="entry name" value="LanC-like"/>
    <property type="match status" value="1"/>
</dbReference>
<dbReference type="SMART" id="SM01260">
    <property type="entry name" value="LANC_like"/>
    <property type="match status" value="1"/>
</dbReference>
<evidence type="ECO:0000256" key="1">
    <source>
        <dbReference type="PIRSR" id="PIRSR607822-1"/>
    </source>
</evidence>
<dbReference type="GO" id="GO:0046872">
    <property type="term" value="F:metal ion binding"/>
    <property type="evidence" value="ECO:0007669"/>
    <property type="project" value="UniProtKB-KW"/>
</dbReference>
<dbReference type="AlphaFoldDB" id="A0A3E1YHL8"/>
<organism evidence="2 3">
    <name type="scientific">Chitinophaga silvatica</name>
    <dbReference type="NCBI Taxonomy" id="2282649"/>
    <lineage>
        <taxon>Bacteria</taxon>
        <taxon>Pseudomonadati</taxon>
        <taxon>Bacteroidota</taxon>
        <taxon>Chitinophagia</taxon>
        <taxon>Chitinophagales</taxon>
        <taxon>Chitinophagaceae</taxon>
        <taxon>Chitinophaga</taxon>
    </lineage>
</organism>
<evidence type="ECO:0000313" key="2">
    <source>
        <dbReference type="EMBL" id="RFS26889.1"/>
    </source>
</evidence>
<dbReference type="GO" id="GO:0005975">
    <property type="term" value="P:carbohydrate metabolic process"/>
    <property type="evidence" value="ECO:0007669"/>
    <property type="project" value="InterPro"/>
</dbReference>
<dbReference type="PRINTS" id="PR01950">
    <property type="entry name" value="LANCSUPER"/>
</dbReference>
<reference evidence="2 3" key="1">
    <citation type="submission" date="2018-07" db="EMBL/GenBank/DDBJ databases">
        <title>Chitinophaga K2CV101002-2 sp. nov., isolated from a monsoon evergreen broad-leaved forest soil.</title>
        <authorList>
            <person name="Lv Y."/>
        </authorList>
    </citation>
    <scope>NUCLEOTIDE SEQUENCE [LARGE SCALE GENOMIC DNA]</scope>
    <source>
        <strain evidence="2 3">GDMCC 1.1288</strain>
    </source>
</reference>
<evidence type="ECO:0000313" key="3">
    <source>
        <dbReference type="Proteomes" id="UP000260644"/>
    </source>
</evidence>
<dbReference type="GO" id="GO:0005886">
    <property type="term" value="C:plasma membrane"/>
    <property type="evidence" value="ECO:0007669"/>
    <property type="project" value="TreeGrafter"/>
</dbReference>
<feature type="binding site" evidence="1">
    <location>
        <position position="340"/>
    </location>
    <ligand>
        <name>Zn(2+)</name>
        <dbReference type="ChEBI" id="CHEBI:29105"/>
    </ligand>
</feature>
<evidence type="ECO:0008006" key="4">
    <source>
        <dbReference type="Google" id="ProtNLM"/>
    </source>
</evidence>
<keyword evidence="1" id="KW-0479">Metal-binding</keyword>
<dbReference type="EMBL" id="QPMM01000001">
    <property type="protein sequence ID" value="RFS26889.1"/>
    <property type="molecule type" value="Genomic_DNA"/>
</dbReference>
<protein>
    <recommendedName>
        <fullName evidence="4">Lanthionine synthetase C-like protein</fullName>
    </recommendedName>
</protein>
<name>A0A3E1YHL8_9BACT</name>
<dbReference type="RefSeq" id="WP_116974082.1">
    <property type="nucleotide sequence ID" value="NZ_QPMM01000001.1"/>
</dbReference>
<comment type="caution">
    <text evidence="2">The sequence shown here is derived from an EMBL/GenBank/DDBJ whole genome shotgun (WGS) entry which is preliminary data.</text>
</comment>
<keyword evidence="1" id="KW-0862">Zinc</keyword>
<gene>
    <name evidence="2" type="ORF">DVR12_03645</name>
</gene>
<dbReference type="Pfam" id="PF05147">
    <property type="entry name" value="LANC_like"/>
    <property type="match status" value="1"/>
</dbReference>
<dbReference type="InterPro" id="IPR012341">
    <property type="entry name" value="6hp_glycosidase-like_sf"/>
</dbReference>
<dbReference type="PANTHER" id="PTHR12736">
    <property type="entry name" value="LANC-LIKE PROTEIN"/>
    <property type="match status" value="1"/>
</dbReference>
<dbReference type="OrthoDB" id="9148343at2"/>
<sequence length="648" mass="74876">MPNKKLMFKDKYLKLAEYIGKILIEEAYWSESGVCWPTNRKDRDTQVGSERLYMYDGDSGIILFLLELYKLTGEEKYIDLIKSAANRIANNIDTVGDPGFYTGMAGIAYVLFKVGETLNETIYTAKAIEILCIYRHPDLVLHNDDFLMGNAGILLSLTYLYSRSKDERLLEIVLTYIERILTNAHHNKDGIFWNRYKQQIRSLSGFSHGSSGIGFVLIEVGNYFDVDPLKEIGAAAFWYENASFNRNTCNWPDMRHGIFDFDKDYPRFKTAYLKQEFDIFNESGDTVAWCHGAPGICLARLRAYGITRDKIYKKDINNAIKKIKMYLKSDEANELNLSLCHGLGSLISVFIEKYNVDKKDSSLKFAQKIVSNYLHKNVGILDEMKDDLSLFNGLSGIGYLFLQLYSPYLVISPLAPRINDQKNNSKVSGYFSESFINDLFSRKLFPITTKIITENKQVTHLVHKTHYRYFYKSLLQSLEQTIKANSPFALLKESFKIESTIRKADSKVFNNCFFHIRQLHAEEQTLYFSQTDYSLLLHLRIRSDPYILIKKVSNEWCDFHRVNNNKGSIEINNYVLLNPLYDGVEISYIGNYTNKLLSILSSPMSVKEVINILKLETDLEEREEVEFQNLIICQISVLLQKRCLIIEN</sequence>